<name>A0A9P8JET5_AURME</name>
<dbReference type="AlphaFoldDB" id="A0A9P8JET5"/>
<feature type="non-terminal residue" evidence="1">
    <location>
        <position position="1"/>
    </location>
</feature>
<dbReference type="EMBL" id="JAHFXF010000014">
    <property type="protein sequence ID" value="KAG9700559.1"/>
    <property type="molecule type" value="Genomic_DNA"/>
</dbReference>
<evidence type="ECO:0000313" key="1">
    <source>
        <dbReference type="EMBL" id="KAG9700559.1"/>
    </source>
</evidence>
<reference evidence="1" key="1">
    <citation type="journal article" date="2021" name="J Fungi (Basel)">
        <title>Virulence traits and population genomics of the black yeast Aureobasidium melanogenum.</title>
        <authorList>
            <person name="Cernosa A."/>
            <person name="Sun X."/>
            <person name="Gostincar C."/>
            <person name="Fang C."/>
            <person name="Gunde-Cimerman N."/>
            <person name="Song Z."/>
        </authorList>
    </citation>
    <scope>NUCLEOTIDE SEQUENCE</scope>
    <source>
        <strain evidence="1">EXF-9911</strain>
    </source>
</reference>
<dbReference type="OrthoDB" id="417481at2759"/>
<reference evidence="1" key="2">
    <citation type="submission" date="2021-08" db="EMBL/GenBank/DDBJ databases">
        <authorList>
            <person name="Gostincar C."/>
            <person name="Sun X."/>
            <person name="Song Z."/>
            <person name="Gunde-Cimerman N."/>
        </authorList>
    </citation>
    <scope>NUCLEOTIDE SEQUENCE</scope>
    <source>
        <strain evidence="1">EXF-9911</strain>
    </source>
</reference>
<evidence type="ECO:0000313" key="2">
    <source>
        <dbReference type="Proteomes" id="UP000779574"/>
    </source>
</evidence>
<dbReference type="Proteomes" id="UP000779574">
    <property type="component" value="Unassembled WGS sequence"/>
</dbReference>
<proteinExistence type="predicted"/>
<gene>
    <name evidence="1" type="ORF">KCU76_g695</name>
</gene>
<accession>A0A9P8JET5</accession>
<protein>
    <submittedName>
        <fullName evidence="1">Uncharacterized protein</fullName>
    </submittedName>
</protein>
<comment type="caution">
    <text evidence="1">The sequence shown here is derived from an EMBL/GenBank/DDBJ whole genome shotgun (WGS) entry which is preliminary data.</text>
</comment>
<sequence length="302" mass="34287">MLLRKHCERVASLVNASPYPVSLCSLSFTYNQIFQPQTQHKHLGLAHIVSLSLDSQQHKNQYDRAASFAIEEGRHSSVFINISKVSWLWLPPTYTANSLHRRSCSHNYIEHWRTKQPQAVNLRKIEAGVDVHTTTALRNIPKRVDFEDLKLFLNAICEGHYDFSYLRIDILCGIYFSTYILHVLLQQIKMPAFFGKVKKVLCCGYEEEQEIPINQRVEVELASLLKLERALINNRPVPPLNLEDTSVTESKQLLPHCADGVKISSSIETAMAGCGEDDDGARSFMINKWSYRVTDGGGGRGR</sequence>
<organism evidence="1 2">
    <name type="scientific">Aureobasidium melanogenum</name>
    <name type="common">Aureobasidium pullulans var. melanogenum</name>
    <dbReference type="NCBI Taxonomy" id="46634"/>
    <lineage>
        <taxon>Eukaryota</taxon>
        <taxon>Fungi</taxon>
        <taxon>Dikarya</taxon>
        <taxon>Ascomycota</taxon>
        <taxon>Pezizomycotina</taxon>
        <taxon>Dothideomycetes</taxon>
        <taxon>Dothideomycetidae</taxon>
        <taxon>Dothideales</taxon>
        <taxon>Saccotheciaceae</taxon>
        <taxon>Aureobasidium</taxon>
    </lineage>
</organism>